<dbReference type="AlphaFoldDB" id="A0A2S5R7C6"/>
<dbReference type="Proteomes" id="UP000239425">
    <property type="component" value="Unassembled WGS sequence"/>
</dbReference>
<organism evidence="2 3">
    <name type="scientific">Holospora curviuscula</name>
    <dbReference type="NCBI Taxonomy" id="1082868"/>
    <lineage>
        <taxon>Bacteria</taxon>
        <taxon>Pseudomonadati</taxon>
        <taxon>Pseudomonadota</taxon>
        <taxon>Alphaproteobacteria</taxon>
        <taxon>Holosporales</taxon>
        <taxon>Holosporaceae</taxon>
        <taxon>Holospora</taxon>
    </lineage>
</organism>
<proteinExistence type="predicted"/>
<keyword evidence="3" id="KW-1185">Reference proteome</keyword>
<name>A0A2S5R7C6_9PROT</name>
<evidence type="ECO:0000256" key="1">
    <source>
        <dbReference type="SAM" id="Phobius"/>
    </source>
</evidence>
<comment type="caution">
    <text evidence="2">The sequence shown here is derived from an EMBL/GenBank/DDBJ whole genome shotgun (WGS) entry which is preliminary data.</text>
</comment>
<evidence type="ECO:0000313" key="3">
    <source>
        <dbReference type="Proteomes" id="UP000239425"/>
    </source>
</evidence>
<dbReference type="EMBL" id="PHHC01000124">
    <property type="protein sequence ID" value="PPE03241.1"/>
    <property type="molecule type" value="Genomic_DNA"/>
</dbReference>
<accession>A0A2S5R7C6</accession>
<evidence type="ECO:0000313" key="2">
    <source>
        <dbReference type="EMBL" id="PPE03241.1"/>
    </source>
</evidence>
<evidence type="ECO:0008006" key="4">
    <source>
        <dbReference type="Google" id="ProtNLM"/>
    </source>
</evidence>
<reference evidence="2 3" key="1">
    <citation type="submission" date="2017-11" db="EMBL/GenBank/DDBJ databases">
        <title>Comparative genomic analysis of Holospora spp., intranuclear symbionts of paramecia.</title>
        <authorList>
            <person name="Garushyants S.K."/>
            <person name="Beliavskaya A."/>
            <person name="Malko D.B."/>
            <person name="Logacheva M.D."/>
            <person name="Rautian M.S."/>
            <person name="Gelfand M.S."/>
        </authorList>
    </citation>
    <scope>NUCLEOTIDE SEQUENCE [LARGE SCALE GENOMIC DNA]</scope>
    <source>
        <strain evidence="3">02AZ16</strain>
    </source>
</reference>
<protein>
    <recommendedName>
        <fullName evidence="4">Type IV leader peptidase family protein</fullName>
    </recommendedName>
</protein>
<keyword evidence="1" id="KW-0812">Transmembrane</keyword>
<gene>
    <name evidence="2" type="ORF">HCUR_01308</name>
</gene>
<keyword evidence="1" id="KW-0472">Membrane</keyword>
<keyword evidence="1" id="KW-1133">Transmembrane helix</keyword>
<feature type="transmembrane region" description="Helical" evidence="1">
    <location>
        <begin position="34"/>
        <end position="56"/>
    </location>
</feature>
<sequence>MLWLLWNTMLIYIALQDLRYHCFPVWSVFSLSGLTLWICPYCVGDILWCGGLLSFLKYLIEWKRTTSYLGWGDVEVLALLSSQSSSIPGFFMVSGILGAVSCALFNRNGIPFVPIMTMAWYGVEGWNKLALF</sequence>